<feature type="domain" description="DNA methylase adenine-specific" evidence="2">
    <location>
        <begin position="114"/>
        <end position="273"/>
    </location>
</feature>
<protein>
    <submittedName>
        <fullName evidence="3">N-6 DNA Methylase</fullName>
    </submittedName>
</protein>
<name>A0A1H9MN42_9PSEU</name>
<dbReference type="SUPFAM" id="SSF53335">
    <property type="entry name" value="S-adenosyl-L-methionine-dependent methyltransferases"/>
    <property type="match status" value="1"/>
</dbReference>
<evidence type="ECO:0000313" key="3">
    <source>
        <dbReference type="EMBL" id="SER24877.1"/>
    </source>
</evidence>
<accession>A0A1H9MN42</accession>
<dbReference type="Pfam" id="PF02384">
    <property type="entry name" value="N6_Mtase"/>
    <property type="match status" value="1"/>
</dbReference>
<dbReference type="STRING" id="402600.SAMN05216188_109140"/>
<evidence type="ECO:0000256" key="1">
    <source>
        <dbReference type="ARBA" id="ARBA00022747"/>
    </source>
</evidence>
<sequence>MNVDETVNAGDIARLADVGRAAVSNWRRRFEDFPAPVGGTASSPLYLLRDVEAWLRRNGKPFRVSPAERLWTRLRTVDDLKLGEALAAVEADAATFEFLHERYLEAHSRLVNPTPPEVVDIVLATTDGDTVIDPACGTGSLLKASAARRKIGQELDPVSAAIARRRLPGARIVTGDSLRHNGIDHRADAVICDPPWHDRAWGHEELVGDPRWTYGLPPRGEPELAWVQHCLSLAKPGGLVAVLLPSAAASRRPGKRIRGNLLRAGALRGVVTVQPGRDLWLLRNPVGRAPDHIALLERPGPVEPNTRVIDLLDDDVDLSPSRRSGTDVSAYLEAQPAFAVPPLPRLLPQAGTPMTTIGDLVRSCPGPHVVVAPTGATYGIDPARLDPDFLEGLLRAAFARTPTGSTRLDVRRTQVPSLPIAGQRRYGRAFAQLKALEASLEEAAALVRLGYHGLLSGQIEPA</sequence>
<keyword evidence="3" id="KW-0489">Methyltransferase</keyword>
<dbReference type="PANTHER" id="PTHR42998">
    <property type="entry name" value="TYPE I RESTRICTION ENZYME HINDVIIP M PROTEIN-RELATED"/>
    <property type="match status" value="1"/>
</dbReference>
<dbReference type="InterPro" id="IPR003356">
    <property type="entry name" value="DNA_methylase_A-5"/>
</dbReference>
<dbReference type="PROSITE" id="PS00092">
    <property type="entry name" value="N6_MTASE"/>
    <property type="match status" value="1"/>
</dbReference>
<dbReference type="PANTHER" id="PTHR42998:SF1">
    <property type="entry name" value="TYPE I RESTRICTION ENZYME HINDI METHYLASE SUBUNIT"/>
    <property type="match status" value="1"/>
</dbReference>
<keyword evidence="4" id="KW-1185">Reference proteome</keyword>
<dbReference type="Proteomes" id="UP000199352">
    <property type="component" value="Unassembled WGS sequence"/>
</dbReference>
<dbReference type="AlphaFoldDB" id="A0A1H9MN42"/>
<keyword evidence="3" id="KW-0808">Transferase</keyword>
<dbReference type="GO" id="GO:0009307">
    <property type="term" value="P:DNA restriction-modification system"/>
    <property type="evidence" value="ECO:0007669"/>
    <property type="project" value="UniProtKB-KW"/>
</dbReference>
<evidence type="ECO:0000259" key="2">
    <source>
        <dbReference type="Pfam" id="PF02384"/>
    </source>
</evidence>
<gene>
    <name evidence="3" type="ORF">SAMN05216188_109140</name>
</gene>
<dbReference type="GO" id="GO:0008170">
    <property type="term" value="F:N-methyltransferase activity"/>
    <property type="evidence" value="ECO:0007669"/>
    <property type="project" value="InterPro"/>
</dbReference>
<dbReference type="InterPro" id="IPR029063">
    <property type="entry name" value="SAM-dependent_MTases_sf"/>
</dbReference>
<dbReference type="CDD" id="cd02440">
    <property type="entry name" value="AdoMet_MTases"/>
    <property type="match status" value="1"/>
</dbReference>
<dbReference type="OrthoDB" id="9784823at2"/>
<organism evidence="3 4">
    <name type="scientific">Lentzea xinjiangensis</name>
    <dbReference type="NCBI Taxonomy" id="402600"/>
    <lineage>
        <taxon>Bacteria</taxon>
        <taxon>Bacillati</taxon>
        <taxon>Actinomycetota</taxon>
        <taxon>Actinomycetes</taxon>
        <taxon>Pseudonocardiales</taxon>
        <taxon>Pseudonocardiaceae</taxon>
        <taxon>Lentzea</taxon>
    </lineage>
</organism>
<proteinExistence type="predicted"/>
<dbReference type="PRINTS" id="PR00507">
    <property type="entry name" value="N12N6MTFRASE"/>
</dbReference>
<dbReference type="InterPro" id="IPR002052">
    <property type="entry name" value="DNA_methylase_N6_adenine_CS"/>
</dbReference>
<dbReference type="GO" id="GO:0032259">
    <property type="term" value="P:methylation"/>
    <property type="evidence" value="ECO:0007669"/>
    <property type="project" value="UniProtKB-KW"/>
</dbReference>
<dbReference type="GO" id="GO:0003677">
    <property type="term" value="F:DNA binding"/>
    <property type="evidence" value="ECO:0007669"/>
    <property type="project" value="InterPro"/>
</dbReference>
<keyword evidence="1" id="KW-0680">Restriction system</keyword>
<evidence type="ECO:0000313" key="4">
    <source>
        <dbReference type="Proteomes" id="UP000199352"/>
    </source>
</evidence>
<dbReference type="InterPro" id="IPR052916">
    <property type="entry name" value="Type-I_RE_MTase_Subunit"/>
</dbReference>
<reference evidence="4" key="1">
    <citation type="submission" date="2016-10" db="EMBL/GenBank/DDBJ databases">
        <authorList>
            <person name="Varghese N."/>
            <person name="Submissions S."/>
        </authorList>
    </citation>
    <scope>NUCLEOTIDE SEQUENCE [LARGE SCALE GENOMIC DNA]</scope>
    <source>
        <strain evidence="4">CGMCC 4.3525</strain>
    </source>
</reference>
<dbReference type="Gene3D" id="3.40.50.150">
    <property type="entry name" value="Vaccinia Virus protein VP39"/>
    <property type="match status" value="1"/>
</dbReference>
<dbReference type="EMBL" id="FOFR01000009">
    <property type="protein sequence ID" value="SER24877.1"/>
    <property type="molecule type" value="Genomic_DNA"/>
</dbReference>